<dbReference type="EMBL" id="JAPDPI010000008">
    <property type="protein sequence ID" value="MCW3805166.1"/>
    <property type="molecule type" value="Genomic_DNA"/>
</dbReference>
<dbReference type="InterPro" id="IPR050297">
    <property type="entry name" value="LipidA_mod_glycosyltrf_83"/>
</dbReference>
<feature type="transmembrane region" description="Helical" evidence="8">
    <location>
        <begin position="185"/>
        <end position="214"/>
    </location>
</feature>
<gene>
    <name evidence="9" type="ORF">OM074_05980</name>
</gene>
<evidence type="ECO:0000256" key="6">
    <source>
        <dbReference type="ARBA" id="ARBA00022989"/>
    </source>
</evidence>
<keyword evidence="2" id="KW-1003">Cell membrane</keyword>
<dbReference type="GO" id="GO:0005886">
    <property type="term" value="C:plasma membrane"/>
    <property type="evidence" value="ECO:0007669"/>
    <property type="project" value="UniProtKB-SubCell"/>
</dbReference>
<keyword evidence="7 8" id="KW-0472">Membrane</keyword>
<evidence type="ECO:0000256" key="8">
    <source>
        <dbReference type="SAM" id="Phobius"/>
    </source>
</evidence>
<reference evidence="9" key="1">
    <citation type="submission" date="2022-10" db="EMBL/GenBank/DDBJ databases">
        <authorList>
            <person name="Yu W.X."/>
        </authorList>
    </citation>
    <scope>NUCLEOTIDE SEQUENCE</scope>
    <source>
        <strain evidence="9">D04</strain>
    </source>
</reference>
<proteinExistence type="predicted"/>
<evidence type="ECO:0000256" key="7">
    <source>
        <dbReference type="ARBA" id="ARBA00023136"/>
    </source>
</evidence>
<organism evidence="9 10">
    <name type="scientific">Plebeiibacterium marinum</name>
    <dbReference type="NCBI Taxonomy" id="2992111"/>
    <lineage>
        <taxon>Bacteria</taxon>
        <taxon>Pseudomonadati</taxon>
        <taxon>Bacteroidota</taxon>
        <taxon>Bacteroidia</taxon>
        <taxon>Marinilabiliales</taxon>
        <taxon>Marinilabiliaceae</taxon>
        <taxon>Plebeiibacterium</taxon>
    </lineage>
</organism>
<dbReference type="PANTHER" id="PTHR33908">
    <property type="entry name" value="MANNOSYLTRANSFERASE YKCB-RELATED"/>
    <property type="match status" value="1"/>
</dbReference>
<evidence type="ECO:0000256" key="1">
    <source>
        <dbReference type="ARBA" id="ARBA00004651"/>
    </source>
</evidence>
<evidence type="ECO:0000313" key="10">
    <source>
        <dbReference type="Proteomes" id="UP001207408"/>
    </source>
</evidence>
<keyword evidence="6 8" id="KW-1133">Transmembrane helix</keyword>
<dbReference type="RefSeq" id="WP_301198450.1">
    <property type="nucleotide sequence ID" value="NZ_JAPDPI010000008.1"/>
</dbReference>
<sequence>MIQGKSQKKILLQGISLEGWLEKWARAIFYVLAAGFLIFSLLYFNARASIAGDDSTYITRALNFWQTGKFPTYQGPLYPMVLSLFVGLFGMNLIVLKISSLIFNFIAFVLFFKAYKGRVSYTSLFYALGILSVSNYFLFFSSQTFSEAFFMMLQAFFFVLVFKYVDKNQGADLKYSKHEIQDVGLIVLFAGLMFITRTIGFGAVLALVIFFLVYGQYKRAVVVLLGFVLLVMLFVGIKSVFWDLPSNKGMQTAQLLNKNPYDSSKGKEDVAGFVQRFKDNSNLYLSKHFMRIVGFKAISKNTINPAITIMLYVVFLLGFFWFPKRNKYLFFTAVYLAIMLGITFFSLQRLWDQCRLIIPLVPFVLLFLVSVVFQVSKEKNNKIIIWILPLFLCVSLGFSLKRGVETIDLETLSKNIRGDKLAGFTPDWVSYLQMVDYVERNLGEDSIYVACRKPNIARIYGKGRKFYGVYRIPEGDAVELVRHLKRNKITHIMMASLRKTPQQYTGETINTIKRYMSVVVNEYPEIFKLEKMYGDEEPCYLFKIDYSQLDNQLELNSTVEGK</sequence>
<keyword evidence="4" id="KW-0808">Transferase</keyword>
<keyword evidence="5 8" id="KW-0812">Transmembrane</keyword>
<protein>
    <submittedName>
        <fullName evidence="9">Glycosyltransferase family 39 protein</fullName>
    </submittedName>
</protein>
<feature type="transmembrane region" description="Helical" evidence="8">
    <location>
        <begin position="303"/>
        <end position="322"/>
    </location>
</feature>
<feature type="transmembrane region" description="Helical" evidence="8">
    <location>
        <begin position="356"/>
        <end position="377"/>
    </location>
</feature>
<feature type="transmembrane region" description="Helical" evidence="8">
    <location>
        <begin position="27"/>
        <end position="46"/>
    </location>
</feature>
<comment type="caution">
    <text evidence="9">The sequence shown here is derived from an EMBL/GenBank/DDBJ whole genome shotgun (WGS) entry which is preliminary data.</text>
</comment>
<dbReference type="AlphaFoldDB" id="A0AAE3MCC4"/>
<evidence type="ECO:0000256" key="3">
    <source>
        <dbReference type="ARBA" id="ARBA00022676"/>
    </source>
</evidence>
<keyword evidence="10" id="KW-1185">Reference proteome</keyword>
<feature type="transmembrane region" description="Helical" evidence="8">
    <location>
        <begin position="328"/>
        <end position="347"/>
    </location>
</feature>
<dbReference type="GO" id="GO:0009103">
    <property type="term" value="P:lipopolysaccharide biosynthetic process"/>
    <property type="evidence" value="ECO:0007669"/>
    <property type="project" value="UniProtKB-ARBA"/>
</dbReference>
<feature type="transmembrane region" description="Helical" evidence="8">
    <location>
        <begin position="124"/>
        <end position="142"/>
    </location>
</feature>
<feature type="transmembrane region" description="Helical" evidence="8">
    <location>
        <begin position="383"/>
        <end position="400"/>
    </location>
</feature>
<dbReference type="PANTHER" id="PTHR33908:SF11">
    <property type="entry name" value="MEMBRANE PROTEIN"/>
    <property type="match status" value="1"/>
</dbReference>
<accession>A0AAE3MCC4</accession>
<name>A0AAE3MCC4_9BACT</name>
<feature type="transmembrane region" description="Helical" evidence="8">
    <location>
        <begin position="220"/>
        <end position="241"/>
    </location>
</feature>
<feature type="transmembrane region" description="Helical" evidence="8">
    <location>
        <begin position="80"/>
        <end position="112"/>
    </location>
</feature>
<dbReference type="Proteomes" id="UP001207408">
    <property type="component" value="Unassembled WGS sequence"/>
</dbReference>
<keyword evidence="3" id="KW-0328">Glycosyltransferase</keyword>
<evidence type="ECO:0000256" key="2">
    <source>
        <dbReference type="ARBA" id="ARBA00022475"/>
    </source>
</evidence>
<evidence type="ECO:0000313" key="9">
    <source>
        <dbReference type="EMBL" id="MCW3805166.1"/>
    </source>
</evidence>
<dbReference type="GO" id="GO:0016763">
    <property type="term" value="F:pentosyltransferase activity"/>
    <property type="evidence" value="ECO:0007669"/>
    <property type="project" value="TreeGrafter"/>
</dbReference>
<evidence type="ECO:0000256" key="4">
    <source>
        <dbReference type="ARBA" id="ARBA00022679"/>
    </source>
</evidence>
<comment type="subcellular location">
    <subcellularLocation>
        <location evidence="1">Cell membrane</location>
        <topology evidence="1">Multi-pass membrane protein</topology>
    </subcellularLocation>
</comment>
<feature type="transmembrane region" description="Helical" evidence="8">
    <location>
        <begin position="148"/>
        <end position="165"/>
    </location>
</feature>
<evidence type="ECO:0000256" key="5">
    <source>
        <dbReference type="ARBA" id="ARBA00022692"/>
    </source>
</evidence>